<dbReference type="OrthoDB" id="7874812at2"/>
<evidence type="ECO:0000256" key="1">
    <source>
        <dbReference type="SAM" id="Phobius"/>
    </source>
</evidence>
<feature type="transmembrane region" description="Helical" evidence="1">
    <location>
        <begin position="101"/>
        <end position="122"/>
    </location>
</feature>
<dbReference type="AlphaFoldDB" id="A0A2K9MD14"/>
<dbReference type="RefSeq" id="WP_101498894.1">
    <property type="nucleotide sequence ID" value="NZ_CP025583.1"/>
</dbReference>
<evidence type="ECO:0000313" key="3">
    <source>
        <dbReference type="Proteomes" id="UP000234882"/>
    </source>
</evidence>
<dbReference type="EMBL" id="CP025583">
    <property type="protein sequence ID" value="AUM73510.1"/>
    <property type="molecule type" value="Genomic_DNA"/>
</dbReference>
<gene>
    <name evidence="2" type="ORF">CYR75_03685</name>
</gene>
<dbReference type="KEGG" id="paru:CYR75_03685"/>
<evidence type="ECO:0000313" key="2">
    <source>
        <dbReference type="EMBL" id="AUM73510.1"/>
    </source>
</evidence>
<keyword evidence="1" id="KW-0812">Transmembrane</keyword>
<reference evidence="3" key="1">
    <citation type="submission" date="2017-12" db="EMBL/GenBank/DDBJ databases">
        <title>Genomic analysis of Paracoccus sp. CBA4604.</title>
        <authorList>
            <person name="Roh S.W."/>
            <person name="Kim J.Y."/>
            <person name="Kim J.S."/>
        </authorList>
    </citation>
    <scope>NUCLEOTIDE SEQUENCE [LARGE SCALE GENOMIC DNA]</scope>
    <source>
        <strain evidence="3">CBA4604</strain>
    </source>
</reference>
<name>A0A2K9MD14_9RHOB</name>
<organism evidence="2 3">
    <name type="scientific">Paracoccus jeotgali</name>
    <dbReference type="NCBI Taxonomy" id="2065379"/>
    <lineage>
        <taxon>Bacteria</taxon>
        <taxon>Pseudomonadati</taxon>
        <taxon>Pseudomonadota</taxon>
        <taxon>Alphaproteobacteria</taxon>
        <taxon>Rhodobacterales</taxon>
        <taxon>Paracoccaceae</taxon>
        <taxon>Paracoccus</taxon>
    </lineage>
</organism>
<dbReference type="Proteomes" id="UP000234882">
    <property type="component" value="Chromosome"/>
</dbReference>
<accession>A0A2K9MD14</accession>
<keyword evidence="1" id="KW-1133">Transmembrane helix</keyword>
<protein>
    <submittedName>
        <fullName evidence="2">Uncharacterized protein</fullName>
    </submittedName>
</protein>
<keyword evidence="1" id="KW-0472">Membrane</keyword>
<proteinExistence type="predicted"/>
<keyword evidence="3" id="KW-1185">Reference proteome</keyword>
<sequence length="127" mass="14203">MTPLNVRSWAEEVAVLMASRLGGVRRGEVVTLDVMLRRRGRALPRKLYRKAVILRDAEAVTNIPKIARQTNFAPAAQAHADLVAYLKPFGRLTRVQERATNFAASVVFGLLVLGAVILWVLVWRGWL</sequence>